<evidence type="ECO:0000313" key="13">
    <source>
        <dbReference type="Proteomes" id="UP000001522"/>
    </source>
</evidence>
<keyword evidence="11" id="KW-0915">Sodium</keyword>
<evidence type="ECO:0000256" key="7">
    <source>
        <dbReference type="ARBA" id="ARBA00023136"/>
    </source>
</evidence>
<name>D3UIE7_HELM1</name>
<comment type="activity regulation">
    <text evidence="11">Na(+) is not transported, but it plays an essential structural role and its presence is essential for fluoride channel function.</text>
</comment>
<dbReference type="KEGG" id="hms:HMU10130"/>
<keyword evidence="7 11" id="KW-0472">Membrane</keyword>
<dbReference type="PANTHER" id="PTHR28259:SF1">
    <property type="entry name" value="FLUORIDE EXPORT PROTEIN 1-RELATED"/>
    <property type="match status" value="1"/>
</dbReference>
<feature type="transmembrane region" description="Helical" evidence="11">
    <location>
        <begin position="31"/>
        <end position="51"/>
    </location>
</feature>
<keyword evidence="4 11" id="KW-0812">Transmembrane</keyword>
<dbReference type="HAMAP" id="MF_00454">
    <property type="entry name" value="FluC"/>
    <property type="match status" value="1"/>
</dbReference>
<accession>D3UIE7</accession>
<dbReference type="eggNOG" id="COG0239">
    <property type="taxonomic scope" value="Bacteria"/>
</dbReference>
<evidence type="ECO:0000256" key="3">
    <source>
        <dbReference type="ARBA" id="ARBA00022519"/>
    </source>
</evidence>
<sequence length="123" mass="13456">MHWLFVFLGGGLGSMGRYSLALLFSRFPGFPYGTLAANTLGGLIMGICVYLMVERGLFGQWKLFVMVGALGGFTTFSSFGSDTFLLVKQAAYQKAIIYVLLTNFAVLSCVFGGYFLAKKILFD</sequence>
<feature type="transmembrane region" description="Helical" evidence="11">
    <location>
        <begin position="63"/>
        <end position="80"/>
    </location>
</feature>
<comment type="subcellular location">
    <subcellularLocation>
        <location evidence="11">Cell inner membrane</location>
        <topology evidence="11">Multi-pass membrane protein</topology>
    </subcellularLocation>
    <subcellularLocation>
        <location evidence="1">Cell membrane</location>
        <topology evidence="1">Multi-pass membrane protein</topology>
    </subcellularLocation>
</comment>
<dbReference type="EMBL" id="FN555004">
    <property type="protein sequence ID" value="CBG40270.1"/>
    <property type="molecule type" value="Genomic_DNA"/>
</dbReference>
<dbReference type="NCBIfam" id="TIGR00494">
    <property type="entry name" value="crcB"/>
    <property type="match status" value="1"/>
</dbReference>
<protein>
    <recommendedName>
        <fullName evidence="11">Fluoride-specific ion channel FluC</fullName>
    </recommendedName>
</protein>
<proteinExistence type="inferred from homology"/>
<feature type="binding site" evidence="11">
    <location>
        <position position="74"/>
    </location>
    <ligand>
        <name>Na(+)</name>
        <dbReference type="ChEBI" id="CHEBI:29101"/>
        <note>structural</note>
    </ligand>
</feature>
<dbReference type="InterPro" id="IPR003691">
    <property type="entry name" value="FluC"/>
</dbReference>
<dbReference type="GO" id="GO:0005886">
    <property type="term" value="C:plasma membrane"/>
    <property type="evidence" value="ECO:0007669"/>
    <property type="project" value="UniProtKB-SubCell"/>
</dbReference>
<dbReference type="HOGENOM" id="CLU_114342_3_0_7"/>
<keyword evidence="2 11" id="KW-1003">Cell membrane</keyword>
<dbReference type="STRING" id="679897.HMU10130"/>
<keyword evidence="11" id="KW-0813">Transport</keyword>
<dbReference type="GO" id="GO:0140114">
    <property type="term" value="P:cellular detoxification of fluoride"/>
    <property type="evidence" value="ECO:0007669"/>
    <property type="project" value="UniProtKB-UniRule"/>
</dbReference>
<gene>
    <name evidence="11" type="primary">fluC</name>
    <name evidence="11" type="synonym">crcB</name>
    <name evidence="12" type="ordered locus">HMU10130</name>
</gene>
<keyword evidence="3 11" id="KW-0997">Cell inner membrane</keyword>
<keyword evidence="11" id="KW-0479">Metal-binding</keyword>
<dbReference type="Pfam" id="PF02537">
    <property type="entry name" value="CRCB"/>
    <property type="match status" value="1"/>
</dbReference>
<evidence type="ECO:0000256" key="5">
    <source>
        <dbReference type="ARBA" id="ARBA00022989"/>
    </source>
</evidence>
<evidence type="ECO:0000256" key="8">
    <source>
        <dbReference type="ARBA" id="ARBA00023303"/>
    </source>
</evidence>
<keyword evidence="13" id="KW-1185">Reference proteome</keyword>
<dbReference type="AlphaFoldDB" id="D3UIE7"/>
<evidence type="ECO:0000256" key="10">
    <source>
        <dbReference type="ARBA" id="ARBA00035585"/>
    </source>
</evidence>
<comment type="catalytic activity">
    <reaction evidence="10">
        <text>fluoride(in) = fluoride(out)</text>
        <dbReference type="Rhea" id="RHEA:76159"/>
        <dbReference type="ChEBI" id="CHEBI:17051"/>
    </reaction>
    <physiologicalReaction direction="left-to-right" evidence="10">
        <dbReference type="Rhea" id="RHEA:76160"/>
    </physiologicalReaction>
</comment>
<evidence type="ECO:0000256" key="2">
    <source>
        <dbReference type="ARBA" id="ARBA00022475"/>
    </source>
</evidence>
<evidence type="ECO:0000256" key="1">
    <source>
        <dbReference type="ARBA" id="ARBA00004651"/>
    </source>
</evidence>
<organism evidence="12 13">
    <name type="scientific">Helicobacter mustelae (strain ATCC 43772 / CCUG 25715 / CIP 103759 / LMG 18044 / NCTC 12198 / R85-136P)</name>
    <name type="common">Campylobacter mustelae</name>
    <dbReference type="NCBI Taxonomy" id="679897"/>
    <lineage>
        <taxon>Bacteria</taxon>
        <taxon>Pseudomonadati</taxon>
        <taxon>Campylobacterota</taxon>
        <taxon>Epsilonproteobacteria</taxon>
        <taxon>Campylobacterales</taxon>
        <taxon>Helicobacteraceae</taxon>
        <taxon>Helicobacter</taxon>
    </lineage>
</organism>
<keyword evidence="8 11" id="KW-0407">Ion channel</keyword>
<dbReference type="Proteomes" id="UP000001522">
    <property type="component" value="Chromosome"/>
</dbReference>
<evidence type="ECO:0000256" key="4">
    <source>
        <dbReference type="ARBA" id="ARBA00022692"/>
    </source>
</evidence>
<dbReference type="RefSeq" id="WP_013023342.1">
    <property type="nucleotide sequence ID" value="NC_013949.1"/>
</dbReference>
<evidence type="ECO:0000256" key="9">
    <source>
        <dbReference type="ARBA" id="ARBA00035120"/>
    </source>
</evidence>
<keyword evidence="5 11" id="KW-1133">Transmembrane helix</keyword>
<comment type="function">
    <text evidence="11">Fluoride-specific ion channel. Important for reducing fluoride concentration in the cell, thus reducing its toxicity.</text>
</comment>
<evidence type="ECO:0000313" key="12">
    <source>
        <dbReference type="EMBL" id="CBG40270.1"/>
    </source>
</evidence>
<feature type="binding site" evidence="11">
    <location>
        <position position="71"/>
    </location>
    <ligand>
        <name>Na(+)</name>
        <dbReference type="ChEBI" id="CHEBI:29101"/>
        <note>structural</note>
    </ligand>
</feature>
<comment type="similarity">
    <text evidence="9 11">Belongs to the fluoride channel Fluc/FEX (TC 1.A.43) family.</text>
</comment>
<dbReference type="PANTHER" id="PTHR28259">
    <property type="entry name" value="FLUORIDE EXPORT PROTEIN 1-RELATED"/>
    <property type="match status" value="1"/>
</dbReference>
<dbReference type="GO" id="GO:0062054">
    <property type="term" value="F:fluoride channel activity"/>
    <property type="evidence" value="ECO:0007669"/>
    <property type="project" value="UniProtKB-UniRule"/>
</dbReference>
<evidence type="ECO:0000256" key="6">
    <source>
        <dbReference type="ARBA" id="ARBA00023065"/>
    </source>
</evidence>
<reference evidence="12 13" key="1">
    <citation type="journal article" date="2010" name="BMC Genomics">
        <title>Comparative genomics and proteomics of Helicobacter mustelae, an ulcerogenic and carcinogenic gastric pathogen.</title>
        <authorList>
            <person name="O'Toole P.W."/>
            <person name="Snelling W.J."/>
            <person name="Canchaya C."/>
            <person name="Forde B.M."/>
            <person name="Hardie K.R."/>
            <person name="Josenhans C."/>
            <person name="Graham R.L.J."/>
            <person name="McMullan G."/>
            <person name="Parkhill J."/>
            <person name="Belda E."/>
            <person name="Bentley S.D."/>
        </authorList>
    </citation>
    <scope>NUCLEOTIDE SEQUENCE [LARGE SCALE GENOMIC DNA]</scope>
    <source>
        <strain evidence="13">ATCC 43772 / LMG 18044 / NCTC 12198 / 12198</strain>
    </source>
</reference>
<feature type="transmembrane region" description="Helical" evidence="11">
    <location>
        <begin position="95"/>
        <end position="117"/>
    </location>
</feature>
<keyword evidence="6 11" id="KW-0406">Ion transport</keyword>
<evidence type="ECO:0000256" key="11">
    <source>
        <dbReference type="HAMAP-Rule" id="MF_00454"/>
    </source>
</evidence>
<dbReference type="GO" id="GO:0046872">
    <property type="term" value="F:metal ion binding"/>
    <property type="evidence" value="ECO:0007669"/>
    <property type="project" value="UniProtKB-KW"/>
</dbReference>